<evidence type="ECO:0000313" key="5">
    <source>
        <dbReference type="Proteomes" id="UP001162640"/>
    </source>
</evidence>
<dbReference type="EMBL" id="BLQM01000303">
    <property type="protein sequence ID" value="GMH81664.1"/>
    <property type="molecule type" value="Genomic_DNA"/>
</dbReference>
<reference evidence="5" key="1">
    <citation type="journal article" date="2023" name="Commun. Biol.">
        <title>Genome analysis of Parmales, the sister group of diatoms, reveals the evolutionary specialization of diatoms from phago-mixotrophs to photoautotrophs.</title>
        <authorList>
            <person name="Ban H."/>
            <person name="Sato S."/>
            <person name="Yoshikawa S."/>
            <person name="Yamada K."/>
            <person name="Nakamura Y."/>
            <person name="Ichinomiya M."/>
            <person name="Sato N."/>
            <person name="Blanc-Mathieu R."/>
            <person name="Endo H."/>
            <person name="Kuwata A."/>
            <person name="Ogata H."/>
        </authorList>
    </citation>
    <scope>NUCLEOTIDE SEQUENCE [LARGE SCALE GENOMIC DNA]</scope>
</reference>
<proteinExistence type="inferred from homology"/>
<dbReference type="AlphaFoldDB" id="A0A9W7EHX6"/>
<organism evidence="4 5">
    <name type="scientific">Triparma laevis f. inornata</name>
    <dbReference type="NCBI Taxonomy" id="1714386"/>
    <lineage>
        <taxon>Eukaryota</taxon>
        <taxon>Sar</taxon>
        <taxon>Stramenopiles</taxon>
        <taxon>Ochrophyta</taxon>
        <taxon>Bolidophyceae</taxon>
        <taxon>Parmales</taxon>
        <taxon>Triparmaceae</taxon>
        <taxon>Triparma</taxon>
    </lineage>
</organism>
<dbReference type="SUPFAM" id="SSF53474">
    <property type="entry name" value="alpha/beta-Hydrolases"/>
    <property type="match status" value="1"/>
</dbReference>
<gene>
    <name evidence="4" type="ORF">TL16_g09002</name>
</gene>
<comment type="caution">
    <text evidence="4">The sequence shown here is derived from an EMBL/GenBank/DDBJ whole genome shotgun (WGS) entry which is preliminary data.</text>
</comment>
<dbReference type="InterPro" id="IPR029058">
    <property type="entry name" value="AB_hydrolase_fold"/>
</dbReference>
<evidence type="ECO:0000256" key="2">
    <source>
        <dbReference type="ARBA" id="ARBA00022801"/>
    </source>
</evidence>
<name>A0A9W7EHX6_9STRA</name>
<dbReference type="PANTHER" id="PTHR46118">
    <property type="entry name" value="PROTEIN ABHD11"/>
    <property type="match status" value="1"/>
</dbReference>
<dbReference type="Proteomes" id="UP001162640">
    <property type="component" value="Unassembled WGS sequence"/>
</dbReference>
<protein>
    <submittedName>
        <fullName evidence="4">Uncharacterized protein</fullName>
    </submittedName>
</protein>
<comment type="similarity">
    <text evidence="1">Belongs to the AB hydrolase superfamily.</text>
</comment>
<dbReference type="PANTHER" id="PTHR46118:SF4">
    <property type="entry name" value="PROTEIN ABHD11"/>
    <property type="match status" value="1"/>
</dbReference>
<dbReference type="Gene3D" id="3.40.50.1820">
    <property type="entry name" value="alpha/beta hydrolase"/>
    <property type="match status" value="1"/>
</dbReference>
<evidence type="ECO:0000256" key="3">
    <source>
        <dbReference type="SAM" id="MobiDB-lite"/>
    </source>
</evidence>
<evidence type="ECO:0000256" key="1">
    <source>
        <dbReference type="ARBA" id="ARBA00008645"/>
    </source>
</evidence>
<feature type="region of interest" description="Disordered" evidence="3">
    <location>
        <begin position="1"/>
        <end position="21"/>
    </location>
</feature>
<dbReference type="GO" id="GO:0052689">
    <property type="term" value="F:carboxylic ester hydrolase activity"/>
    <property type="evidence" value="ECO:0007669"/>
    <property type="project" value="TreeGrafter"/>
</dbReference>
<evidence type="ECO:0000313" key="4">
    <source>
        <dbReference type="EMBL" id="GMH81664.1"/>
    </source>
</evidence>
<accession>A0A9W7EHX6</accession>
<keyword evidence="2" id="KW-0378">Hydrolase</keyword>
<sequence length="85" mass="9879">MENPYIKNKKLPKNPRLLPPPTTPYPGDAYFITGGNSKYVRLIYKKNIEECFERYMITTIRGSGHWCHAESPADVVDLVGRYFDR</sequence>